<evidence type="ECO:0000313" key="3">
    <source>
        <dbReference type="Proteomes" id="UP000250557"/>
    </source>
</evidence>
<evidence type="ECO:0000313" key="2">
    <source>
        <dbReference type="EMBL" id="QTE49245.1"/>
    </source>
</evidence>
<dbReference type="AlphaFoldDB" id="A0AAE6JAN1"/>
<dbReference type="Proteomes" id="UP000663940">
    <property type="component" value="Chromosome"/>
</dbReference>
<accession>A0AAE6JAN1</accession>
<dbReference type="Proteomes" id="UP000250557">
    <property type="component" value="Chromosome"/>
</dbReference>
<reference evidence="1 3" key="1">
    <citation type="submission" date="2019-08" db="EMBL/GenBank/DDBJ databases">
        <title>Comparative genome analysis confer to the adaptation heavy metal polluted environment.</title>
        <authorList>
            <person name="Li Y."/>
        </authorList>
    </citation>
    <scope>NUCLEOTIDE SEQUENCE [LARGE SCALE GENOMIC DNA]</scope>
    <source>
        <strain evidence="1 3">P2</strain>
    </source>
</reference>
<keyword evidence="4" id="KW-1185">Reference proteome</keyword>
<sequence>MNIKPILFLFILFLFLDRVAGQEKHQAEIIVGKPAGRSSDLYLKRSFIIHNQIGTRTDTNYANAKLIRTGWDDGIFKTNPGFYRHDLVSRVPAGFAALSETDRRMFIITINQDSVRQMKDTVCYSDGKLHRCLYAVIPVTLSNQSPDTLNYINMSCSWLDVFKTDSGNVKFLPTPLMEECWKNNPAVYTVAPHQQKVFHIPTAFLTDTGKGGLFESKVFKIGMCLYKYIEGSQLPVDIRGLTLWQETDNIIWSNEIAVR</sequence>
<reference evidence="2 4" key="2">
    <citation type="submission" date="2021-03" db="EMBL/GenBank/DDBJ databases">
        <title>Mucilaginibacter strains isolated from gold and copper mining confer multi heavy-metal resistance.</title>
        <authorList>
            <person name="Li Y."/>
        </authorList>
    </citation>
    <scope>NUCLEOTIDE SEQUENCE [LARGE SCALE GENOMIC DNA]</scope>
    <source>
        <strain evidence="2 4">P2-4</strain>
    </source>
</reference>
<dbReference type="EMBL" id="CP071880">
    <property type="protein sequence ID" value="QTE49245.1"/>
    <property type="molecule type" value="Genomic_DNA"/>
</dbReference>
<organism evidence="1 3">
    <name type="scientific">Mucilaginibacter rubeus</name>
    <dbReference type="NCBI Taxonomy" id="2027860"/>
    <lineage>
        <taxon>Bacteria</taxon>
        <taxon>Pseudomonadati</taxon>
        <taxon>Bacteroidota</taxon>
        <taxon>Sphingobacteriia</taxon>
        <taxon>Sphingobacteriales</taxon>
        <taxon>Sphingobacteriaceae</taxon>
        <taxon>Mucilaginibacter</taxon>
    </lineage>
</organism>
<dbReference type="RefSeq" id="WP_112652806.1">
    <property type="nucleotide sequence ID" value="NZ_CP043451.1"/>
</dbReference>
<proteinExistence type="predicted"/>
<evidence type="ECO:0000313" key="4">
    <source>
        <dbReference type="Proteomes" id="UP000663940"/>
    </source>
</evidence>
<name>A0AAE6JAN1_9SPHI</name>
<dbReference type="EMBL" id="CP043451">
    <property type="protein sequence ID" value="QEM02023.1"/>
    <property type="molecule type" value="Genomic_DNA"/>
</dbReference>
<evidence type="ECO:0000313" key="1">
    <source>
        <dbReference type="EMBL" id="QEM02023.1"/>
    </source>
</evidence>
<gene>
    <name evidence="1" type="ORF">DIU31_000240</name>
    <name evidence="2" type="ORF">J3L21_27525</name>
</gene>
<protein>
    <submittedName>
        <fullName evidence="1">Uncharacterized protein</fullName>
    </submittedName>
</protein>